<dbReference type="Proteomes" id="UP000176187">
    <property type="component" value="Unassembled WGS sequence"/>
</dbReference>
<keyword evidence="1" id="KW-0812">Transmembrane</keyword>
<protein>
    <submittedName>
        <fullName evidence="2">Uncharacterized protein</fullName>
    </submittedName>
</protein>
<comment type="caution">
    <text evidence="2">The sequence shown here is derived from an EMBL/GenBank/DDBJ whole genome shotgun (WGS) entry which is preliminary data.</text>
</comment>
<gene>
    <name evidence="2" type="ORF">A3A05_02730</name>
</gene>
<evidence type="ECO:0000256" key="1">
    <source>
        <dbReference type="SAM" id="Phobius"/>
    </source>
</evidence>
<evidence type="ECO:0000313" key="2">
    <source>
        <dbReference type="EMBL" id="OGI86001.1"/>
    </source>
</evidence>
<evidence type="ECO:0000313" key="3">
    <source>
        <dbReference type="Proteomes" id="UP000176187"/>
    </source>
</evidence>
<dbReference type="EMBL" id="MFUY01000017">
    <property type="protein sequence ID" value="OGI86001.1"/>
    <property type="molecule type" value="Genomic_DNA"/>
</dbReference>
<dbReference type="AlphaFoldDB" id="A0A1F6WVT7"/>
<keyword evidence="1" id="KW-0472">Membrane</keyword>
<keyword evidence="1" id="KW-1133">Transmembrane helix</keyword>
<sequence length="209" mass="23744">MKKIYTALILIVCIAFFFLYNGYMTPEIWISVGGVVISALTAFIVSSMKIGEYKNKVDTLETTIGKDEHAGMRKTMGDCKTEVDKLLEFKTSATKFIDSNIYKNNSPLDLTDFGKKLVKDSGFETIFETTKDDLADKLLKEKNPKTKYDTQEMARALLDELTEYPAFQPIKKYAFEHGNDVTQILRAGAILLRDYYLKKHPEITDATGY</sequence>
<proteinExistence type="predicted"/>
<feature type="transmembrane region" description="Helical" evidence="1">
    <location>
        <begin position="28"/>
        <end position="46"/>
    </location>
</feature>
<feature type="transmembrane region" description="Helical" evidence="1">
    <location>
        <begin position="5"/>
        <end position="22"/>
    </location>
</feature>
<name>A0A1F6WVT7_9BACT</name>
<organism evidence="2 3">
    <name type="scientific">Candidatus Nomurabacteria bacterium RIFCSPLOWO2_01_FULL_41_12</name>
    <dbReference type="NCBI Taxonomy" id="1801774"/>
    <lineage>
        <taxon>Bacteria</taxon>
        <taxon>Candidatus Nomuraibacteriota</taxon>
    </lineage>
</organism>
<reference evidence="2 3" key="1">
    <citation type="journal article" date="2016" name="Nat. Commun.">
        <title>Thousands of microbial genomes shed light on interconnected biogeochemical processes in an aquifer system.</title>
        <authorList>
            <person name="Anantharaman K."/>
            <person name="Brown C.T."/>
            <person name="Hug L.A."/>
            <person name="Sharon I."/>
            <person name="Castelle C.J."/>
            <person name="Probst A.J."/>
            <person name="Thomas B.C."/>
            <person name="Singh A."/>
            <person name="Wilkins M.J."/>
            <person name="Karaoz U."/>
            <person name="Brodie E.L."/>
            <person name="Williams K.H."/>
            <person name="Hubbard S.S."/>
            <person name="Banfield J.F."/>
        </authorList>
    </citation>
    <scope>NUCLEOTIDE SEQUENCE [LARGE SCALE GENOMIC DNA]</scope>
</reference>
<accession>A0A1F6WVT7</accession>